<organism evidence="1 2">
    <name type="scientific">Paracraurococcus lichenis</name>
    <dbReference type="NCBI Taxonomy" id="3064888"/>
    <lineage>
        <taxon>Bacteria</taxon>
        <taxon>Pseudomonadati</taxon>
        <taxon>Pseudomonadota</taxon>
        <taxon>Alphaproteobacteria</taxon>
        <taxon>Acetobacterales</taxon>
        <taxon>Roseomonadaceae</taxon>
        <taxon>Paracraurococcus</taxon>
    </lineage>
</organism>
<dbReference type="SUPFAM" id="SSF48452">
    <property type="entry name" value="TPR-like"/>
    <property type="match status" value="1"/>
</dbReference>
<gene>
    <name evidence="1" type="ORF">Q7A36_08690</name>
</gene>
<sequence>MTEPAGILGFWFGGDLAAWQEERWFRPDPAFDAACRERFGHCLDDARGGAFDAWAATPEGALALLLLLDQLPRNLHRGTPAAFAADAQARALARRAVLRDRHDLALPCTARCFLYLPFEHSEDMADQDLSVALFEGLRDDPVHAAPGGSIAHAWAHRAVIRRFGRFPHRNAILGRASTPAERACLAEPGAGF</sequence>
<dbReference type="InterPro" id="IPR010323">
    <property type="entry name" value="DUF924"/>
</dbReference>
<keyword evidence="2" id="KW-1185">Reference proteome</keyword>
<dbReference type="InterPro" id="IPR011990">
    <property type="entry name" value="TPR-like_helical_dom_sf"/>
</dbReference>
<dbReference type="RefSeq" id="WP_305103288.1">
    <property type="nucleotide sequence ID" value="NZ_JAUTWS010000006.1"/>
</dbReference>
<accession>A0ABT9DX00</accession>
<dbReference type="Proteomes" id="UP001243009">
    <property type="component" value="Unassembled WGS sequence"/>
</dbReference>
<reference evidence="1 2" key="1">
    <citation type="submission" date="2023-08" db="EMBL/GenBank/DDBJ databases">
        <title>The draft genome sequence of Paracraurococcus sp. LOR1-02.</title>
        <authorList>
            <person name="Kingkaew E."/>
            <person name="Tanasupawat S."/>
        </authorList>
    </citation>
    <scope>NUCLEOTIDE SEQUENCE [LARGE SCALE GENOMIC DNA]</scope>
    <source>
        <strain evidence="1 2">LOR1-02</strain>
    </source>
</reference>
<dbReference type="Gene3D" id="1.25.40.10">
    <property type="entry name" value="Tetratricopeptide repeat domain"/>
    <property type="match status" value="1"/>
</dbReference>
<proteinExistence type="predicted"/>
<evidence type="ECO:0000313" key="1">
    <source>
        <dbReference type="EMBL" id="MDO9708418.1"/>
    </source>
</evidence>
<name>A0ABT9DX00_9PROT</name>
<comment type="caution">
    <text evidence="1">The sequence shown here is derived from an EMBL/GenBank/DDBJ whole genome shotgun (WGS) entry which is preliminary data.</text>
</comment>
<protein>
    <submittedName>
        <fullName evidence="1">DUF924 family protein</fullName>
    </submittedName>
</protein>
<dbReference type="EMBL" id="JAUTWS010000006">
    <property type="protein sequence ID" value="MDO9708418.1"/>
    <property type="molecule type" value="Genomic_DNA"/>
</dbReference>
<evidence type="ECO:0000313" key="2">
    <source>
        <dbReference type="Proteomes" id="UP001243009"/>
    </source>
</evidence>
<dbReference type="Pfam" id="PF06041">
    <property type="entry name" value="DUF924"/>
    <property type="match status" value="1"/>
</dbReference>
<dbReference type="Gene3D" id="1.20.58.320">
    <property type="entry name" value="TPR-like"/>
    <property type="match status" value="1"/>
</dbReference>